<sequence length="416" mass="43440">MIEAGAAVIDITPTPGLPMSGFAARSLPASGAHDALTVRAVVIGDTAVIVADVIGIDADMSARIRQRCVLPAGNVVVAALHNHGGPVSMAGRLGISADPAYLERLEDACVAAIDKATARRRPATISVAQGSDPGIARNRRHPGGPADASLSLLRIRSMDGRMIALVTAYACHPVVLAADNLLWTADYPHFVRTVLEEAHPGAVALFMTGCAGDANTGHSAHASISLGANPDRSFDAAERIGRKIAEAALATAEHVLSGDAVARNGSVVLDFERRESEAPADLEMRWRNEALDAEPARKSLLGFWSQWASSIAPIVPQPFAVRVTVLDWCGVSIVALPGEIFAQTALSIRAAFGPGQLAFVIGFADDNPGYIPPASEFIHGGYEVDEAHRYYGLPMTFAPGSAEAIADCAIGLVKGV</sequence>
<dbReference type="AlphaFoldDB" id="A0A5C4XKT0"/>
<gene>
    <name evidence="1" type="ORF">FHP24_13460</name>
</gene>
<dbReference type="Proteomes" id="UP000311605">
    <property type="component" value="Unassembled WGS sequence"/>
</dbReference>
<evidence type="ECO:0000313" key="2">
    <source>
        <dbReference type="Proteomes" id="UP000311605"/>
    </source>
</evidence>
<proteinExistence type="predicted"/>
<accession>A0A5C4XKT0</accession>
<comment type="caution">
    <text evidence="1">The sequence shown here is derived from an EMBL/GenBank/DDBJ whole genome shotgun (WGS) entry which is preliminary data.</text>
</comment>
<dbReference type="RefSeq" id="WP_139676694.1">
    <property type="nucleotide sequence ID" value="NZ_VDMN01000002.1"/>
</dbReference>
<evidence type="ECO:0000313" key="1">
    <source>
        <dbReference type="EMBL" id="TNM63789.1"/>
    </source>
</evidence>
<reference evidence="1 2" key="1">
    <citation type="submission" date="2019-06" db="EMBL/GenBank/DDBJ databases">
        <title>The draft genome of Rhizobium smilacinae PTYR-5.</title>
        <authorList>
            <person name="Liu L."/>
            <person name="Li L."/>
            <person name="Zhang X."/>
        </authorList>
    </citation>
    <scope>NUCLEOTIDE SEQUENCE [LARGE SCALE GENOMIC DNA]</scope>
    <source>
        <strain evidence="1 2">PTYR-5</strain>
    </source>
</reference>
<keyword evidence="2" id="KW-1185">Reference proteome</keyword>
<dbReference type="OrthoDB" id="622550at2"/>
<name>A0A5C4XKT0_9HYPH</name>
<organism evidence="1 2">
    <name type="scientific">Aliirhizobium smilacinae</name>
    <dbReference type="NCBI Taxonomy" id="1395944"/>
    <lineage>
        <taxon>Bacteria</taxon>
        <taxon>Pseudomonadati</taxon>
        <taxon>Pseudomonadota</taxon>
        <taxon>Alphaproteobacteria</taxon>
        <taxon>Hyphomicrobiales</taxon>
        <taxon>Rhizobiaceae</taxon>
        <taxon>Aliirhizobium</taxon>
    </lineage>
</organism>
<dbReference type="EMBL" id="VDMN01000002">
    <property type="protein sequence ID" value="TNM63789.1"/>
    <property type="molecule type" value="Genomic_DNA"/>
</dbReference>
<protein>
    <submittedName>
        <fullName evidence="1">Alkaline ceramidase</fullName>
    </submittedName>
</protein>